<gene>
    <name evidence="3" type="primary">LOC100179393</name>
</gene>
<feature type="region of interest" description="Disordered" evidence="1">
    <location>
        <begin position="154"/>
        <end position="174"/>
    </location>
</feature>
<feature type="region of interest" description="Disordered" evidence="1">
    <location>
        <begin position="1032"/>
        <end position="1054"/>
    </location>
</feature>
<feature type="region of interest" description="Disordered" evidence="1">
    <location>
        <begin position="621"/>
        <end position="678"/>
    </location>
</feature>
<feature type="compositionally biased region" description="Polar residues" evidence="1">
    <location>
        <begin position="485"/>
        <end position="497"/>
    </location>
</feature>
<feature type="compositionally biased region" description="Polar residues" evidence="1">
    <location>
        <begin position="512"/>
        <end position="522"/>
    </location>
</feature>
<organism evidence="3">
    <name type="scientific">Phallusia mammillata</name>
    <dbReference type="NCBI Taxonomy" id="59560"/>
    <lineage>
        <taxon>Eukaryota</taxon>
        <taxon>Metazoa</taxon>
        <taxon>Chordata</taxon>
        <taxon>Tunicata</taxon>
        <taxon>Ascidiacea</taxon>
        <taxon>Phlebobranchia</taxon>
        <taxon>Ascidiidae</taxon>
        <taxon>Phallusia</taxon>
    </lineage>
</organism>
<feature type="region of interest" description="Disordered" evidence="1">
    <location>
        <begin position="198"/>
        <end position="279"/>
    </location>
</feature>
<feature type="compositionally biased region" description="Basic and acidic residues" evidence="1">
    <location>
        <begin position="633"/>
        <end position="650"/>
    </location>
</feature>
<dbReference type="EMBL" id="LR786642">
    <property type="protein sequence ID" value="CAB3262300.1"/>
    <property type="molecule type" value="mRNA"/>
</dbReference>
<feature type="compositionally biased region" description="Low complexity" evidence="1">
    <location>
        <begin position="593"/>
        <end position="603"/>
    </location>
</feature>
<sequence length="1701" mass="191770">MEELESNELLESNMAHSSTSAAADSVVNIQSHQWCNNCKRVAEVKYKRSMEMLKKKILFTDNLITMFTQMKSQNEEFRQQVSSLEQKCKEKDVENKLIQKQIKSLLSNKHPSELEQQKDKVIELEKVVDNLNDQIRSMDMTCKMYEDKIQEMREADVTRESERKNYHNEREQVSKEIKALNKTIKNLERENMSLKKKNEVVRERLRRRRSSRSSQATDSEANMSFLSEDATKTEGEEVIDTQNSSFKSPLPDKKKRLQKKHRKSDAFERSDDDHDVPVAHISRADSVEIITNSKDETEPVENEAITIPEKLAAPVHIGESDVNHKAFSPTVKAERLVLSSTMKDRMKEMKAKRAYRIFAHRPTNSQLKEMKSIVQRLDSDAVSAEDEIKSFCVKHTLVGHETHVAKKILKHIQEQINMKVSEKLQQIVDKKAISSSSETDAENSLDREIPKHDNFAHPENALQKNTAPDNLLLTKQSLERAIEDNTNQQHKTSQANVTEIPCNDKNEEAPEQTDTQSQSLHLNSKAEDIRETTLLTQEIKEVDIMEKSSGMFSSDDENICEKSPPRDTMAPKLPQKNSPSKVDAPRRARTRSISKSLSEGSDSSFSLDKFMFNPLEVLSPFRDEPIGLSSPNRKSDDAKVQAKKKTDLPKKLAKKRAKSSSKADAPMMKETTAGSLVQSSIDSEISIKSKKRVNDHQLEIDDHNLKHFSNEQSKLLPGQDKPKKEKKKQDKDVQQNNTGNDQVQIKPRLQKRTKRKIESPIDNSIKKKQIRLDKHFAIIKSNNNNNIDTTTLDSPAVDPKDTPATKLQKQVTKKPLVKLHPTLRSMQSLPFKVGSESPLTVSPKPTDFNFLPVVDNQGMDSGSESDESISVLDSSLTANQIDQILTDITGITKIMAMPLSPLQDDTPSSSMITAPSHVSSPIQVSDVDEDMEDDNRPSISPSANLCTAISFNKEHKALLNKSPVLVTPKKKKSISQHIASLRDTPRRFSCEAPIRALPVPTVKPVAKTKSCDPSLLMGTEKDSVSLVVKENEPSTSSVQEAKDNTQTLSHVSSGPFKVVPQTNVLESQDCNRSKKTLEEITPGTSATTITESIKSNHQHSDAELKKIQKVTCTPKRFVFEPLIVHLSSTKKISQEILNKTTQEKKTNDDDKLSVAEVLDKIEKAEKQPTTKKSGRKRGIGSNTMGRIPEISNYFGNYFDMKHLDTFDSLLNSIQEVGIADETSGYFPPVIPNKVISWIRQVLTHTRGHNTSETVEKLLQSGFQPQDPELDEILQANELIFVKLLATVDKVRSKTDPGLLKTTVIPTILKTLCRYGHGIGSMQETVEESSSFFMMSSIFQGGSFTHYDTASLTRIFTALCRYCGDARAMMDLCKWACTNKYKDACALVILDMVPCWPSAFTHCYPLTGRILMQMSNMKLRSRTKLNNPLQNLAKICKWEIEPNMFTWRPKKIPPVKWTSFAMMRCLKRLREAEMVQSSDDTDSVLRLAVEDHDDVYNCLEMYCFMEGMNIVAGELIDKEFWALLNEWSTYITLSRKIKVKDKKVSDGCVVAVLKALSTCLLALLAKQKRNHPTQDIHIQAINYFDTICSMVQCFTKNPTAPIVVQCAAVATVLNLAPCKPDVAHSTVQSWLIATSDIEQRTAEAKTCKATAKTGKAVHKHEKQISALLCGNNLRKSVSWIEKQNKKRNEYRSGKSITLLLWG</sequence>
<protein>
    <submittedName>
        <fullName evidence="3">Uncharacterized protein LOC100179393</fullName>
    </submittedName>
</protein>
<accession>A0A6F9DGB3</accession>
<feature type="domain" description="Little elongation complex subunit 1 C-terminal" evidence="2">
    <location>
        <begin position="1486"/>
        <end position="1633"/>
    </location>
</feature>
<feature type="compositionally biased region" description="Basic and acidic residues" evidence="1">
    <location>
        <begin position="264"/>
        <end position="279"/>
    </location>
</feature>
<feature type="region of interest" description="Disordered" evidence="1">
    <location>
        <begin position="703"/>
        <end position="762"/>
    </location>
</feature>
<feature type="compositionally biased region" description="Basic residues" evidence="1">
    <location>
        <begin position="253"/>
        <end position="263"/>
    </location>
</feature>
<feature type="region of interest" description="Disordered" evidence="1">
    <location>
        <begin position="546"/>
        <end position="603"/>
    </location>
</feature>
<reference evidence="3" key="1">
    <citation type="submission" date="2020-04" db="EMBL/GenBank/DDBJ databases">
        <authorList>
            <person name="Neveu A P."/>
        </authorList>
    </citation>
    <scope>NUCLEOTIDE SEQUENCE</scope>
    <source>
        <tissue evidence="3">Whole embryo</tissue>
    </source>
</reference>
<dbReference type="Pfam" id="PF25817">
    <property type="entry name" value="ICE1_C"/>
    <property type="match status" value="1"/>
</dbReference>
<feature type="region of interest" description="Disordered" evidence="1">
    <location>
        <begin position="485"/>
        <end position="525"/>
    </location>
</feature>
<evidence type="ECO:0000259" key="2">
    <source>
        <dbReference type="Pfam" id="PF25817"/>
    </source>
</evidence>
<feature type="compositionally biased region" description="Polar residues" evidence="1">
    <location>
        <begin position="215"/>
        <end position="225"/>
    </location>
</feature>
<feature type="compositionally biased region" description="Basic and acidic residues" evidence="1">
    <location>
        <begin position="720"/>
        <end position="733"/>
    </location>
</feature>
<name>A0A6F9DGB3_9ASCI</name>
<feature type="region of interest" description="Disordered" evidence="1">
    <location>
        <begin position="1160"/>
        <end position="1183"/>
    </location>
</feature>
<feature type="compositionally biased region" description="Polar residues" evidence="1">
    <location>
        <begin position="1033"/>
        <end position="1052"/>
    </location>
</feature>
<evidence type="ECO:0000256" key="1">
    <source>
        <dbReference type="SAM" id="MobiDB-lite"/>
    </source>
</evidence>
<evidence type="ECO:0000313" key="3">
    <source>
        <dbReference type="EMBL" id="CAB3262300.1"/>
    </source>
</evidence>
<dbReference type="InterPro" id="IPR057881">
    <property type="entry name" value="ICE1_C"/>
</dbReference>
<proteinExistence type="evidence at transcript level"/>